<keyword evidence="11 15" id="KW-0472">Membrane</keyword>
<keyword evidence="2" id="KW-0723">Serine/threonine-protein kinase</keyword>
<dbReference type="Proteomes" id="UP001172457">
    <property type="component" value="Chromosome 1"/>
</dbReference>
<evidence type="ECO:0000256" key="7">
    <source>
        <dbReference type="ARBA" id="ARBA00022741"/>
    </source>
</evidence>
<dbReference type="PROSITE" id="PS50011">
    <property type="entry name" value="PROTEIN_KINASE_DOM"/>
    <property type="match status" value="1"/>
</dbReference>
<dbReference type="PROSITE" id="PS00108">
    <property type="entry name" value="PROTEIN_KINASE_ST"/>
    <property type="match status" value="1"/>
</dbReference>
<protein>
    <submittedName>
        <fullName evidence="19">Uncharacterized protein</fullName>
    </submittedName>
</protein>
<dbReference type="CDD" id="cd23509">
    <property type="entry name" value="Gnk2-like"/>
    <property type="match status" value="2"/>
</dbReference>
<evidence type="ECO:0000256" key="6">
    <source>
        <dbReference type="ARBA" id="ARBA00022737"/>
    </source>
</evidence>
<feature type="binding site" evidence="14">
    <location>
        <position position="362"/>
    </location>
    <ligand>
        <name>ATP</name>
        <dbReference type="ChEBI" id="CHEBI:30616"/>
    </ligand>
</feature>
<keyword evidence="9 14" id="KW-0067">ATP-binding</keyword>
<dbReference type="EMBL" id="JARYMX010000001">
    <property type="protein sequence ID" value="KAJ9566422.1"/>
    <property type="molecule type" value="Genomic_DNA"/>
</dbReference>
<feature type="domain" description="Gnk2-homologous" evidence="18">
    <location>
        <begin position="132"/>
        <end position="240"/>
    </location>
</feature>
<dbReference type="InterPro" id="IPR000719">
    <property type="entry name" value="Prot_kinase_dom"/>
</dbReference>
<evidence type="ECO:0000256" key="10">
    <source>
        <dbReference type="ARBA" id="ARBA00022989"/>
    </source>
</evidence>
<reference evidence="19" key="1">
    <citation type="submission" date="2023-03" db="EMBL/GenBank/DDBJ databases">
        <title>Chromosome-scale reference genome and RAD-based genetic map of yellow starthistle (Centaurea solstitialis) reveal putative structural variation and QTLs associated with invader traits.</title>
        <authorList>
            <person name="Reatini B."/>
            <person name="Cang F.A."/>
            <person name="Jiang Q."/>
            <person name="Mckibben M.T.W."/>
            <person name="Barker M.S."/>
            <person name="Rieseberg L.H."/>
            <person name="Dlugosch K.M."/>
        </authorList>
    </citation>
    <scope>NUCLEOTIDE SEQUENCE</scope>
    <source>
        <strain evidence="19">CAN-66</strain>
        <tissue evidence="19">Leaf</tissue>
    </source>
</reference>
<feature type="domain" description="Protein kinase" evidence="17">
    <location>
        <begin position="334"/>
        <end position="614"/>
    </location>
</feature>
<dbReference type="Gene3D" id="3.30.200.20">
    <property type="entry name" value="Phosphorylase Kinase, domain 1"/>
    <property type="match status" value="1"/>
</dbReference>
<keyword evidence="7 14" id="KW-0547">Nucleotide-binding</keyword>
<keyword evidence="12" id="KW-0675">Receptor</keyword>
<evidence type="ECO:0000256" key="11">
    <source>
        <dbReference type="ARBA" id="ARBA00023136"/>
    </source>
</evidence>
<feature type="chain" id="PRO_5041245773" evidence="16">
    <location>
        <begin position="25"/>
        <end position="663"/>
    </location>
</feature>
<evidence type="ECO:0000313" key="19">
    <source>
        <dbReference type="EMBL" id="KAJ9566422.1"/>
    </source>
</evidence>
<evidence type="ECO:0000313" key="20">
    <source>
        <dbReference type="Proteomes" id="UP001172457"/>
    </source>
</evidence>
<evidence type="ECO:0000256" key="3">
    <source>
        <dbReference type="ARBA" id="ARBA00022679"/>
    </source>
</evidence>
<dbReference type="FunFam" id="3.30.200.20:FF:000466">
    <property type="entry name" value="Putative LRR receptor-like serine/threonine-protein kinase"/>
    <property type="match status" value="1"/>
</dbReference>
<dbReference type="AlphaFoldDB" id="A0AA38WMR5"/>
<evidence type="ECO:0000256" key="1">
    <source>
        <dbReference type="ARBA" id="ARBA00004167"/>
    </source>
</evidence>
<dbReference type="Pfam" id="PF07714">
    <property type="entry name" value="PK_Tyr_Ser-Thr"/>
    <property type="match status" value="1"/>
</dbReference>
<dbReference type="InterPro" id="IPR038408">
    <property type="entry name" value="GNK2_sf"/>
</dbReference>
<sequence>MDFPIWILFLFSISIICNFDHTTAQTADFWGEYCGDSGYYTAGSGYQRDLEELLASFTETNNGYGFYKSTTGQANAAALCRGDITPEKCRACVQDSTSRILQVCQNQVEATGLYDACFLTYSNRSTCYGDDLGTDHNSSNPNKIPDSSYDQWNQMVAKLLGSLRPEAAGGGQLRKYASDTITVSGLPTIYGYMQCIPDLSATECDECLAGATTEIRAFDRSLGARVFKPCCVIRYQTYNFFGSTWYPSSKPSDKDIGVIVGSILAAIATITILIFFIYRKCRKPKQKGPMLPVFQVGITDDGSPTQSKHEMEINDTGDMYSFALSTIQVATDNFSFENKLGEGGFGAVFWGKLQDGKEIAVKRLCRNTGQGSERLLVEFKTEVGLIIKLQHKNLVRLLGYCVQGSERLLIYEFMANKSLDIILFDRNKSTELDWAKRANIATGIAKGLRYLHEDSRLKIVHRDMKAGNILLDNDMNSKISDFGTARIFGGEQLEANTIRIVGTYGYMAPEYAMEGLFSTKSDVYSFGVLLLEIITGQQNNRFCYQNQPQNFLSTVYRLWRENKGETLIDRSLIHNSPVTEVLRWINIALLCVQEDPQDRPMMSTVVFMLEGQWSVNLPTPLEPPTSFARFAAVSERTSSSIGEASAYPTFTIHIETSSTRVSR</sequence>
<keyword evidence="3" id="KW-0808">Transferase</keyword>
<keyword evidence="4 15" id="KW-0812">Transmembrane</keyword>
<dbReference type="Pfam" id="PF01657">
    <property type="entry name" value="Stress-antifung"/>
    <property type="match status" value="2"/>
</dbReference>
<dbReference type="GO" id="GO:0005886">
    <property type="term" value="C:plasma membrane"/>
    <property type="evidence" value="ECO:0007669"/>
    <property type="project" value="TreeGrafter"/>
</dbReference>
<comment type="subcellular location">
    <subcellularLocation>
        <location evidence="1">Membrane</location>
        <topology evidence="1">Single-pass membrane protein</topology>
    </subcellularLocation>
</comment>
<accession>A0AA38WMR5</accession>
<comment type="caution">
    <text evidence="19">The sequence shown here is derived from an EMBL/GenBank/DDBJ whole genome shotgun (WGS) entry which is preliminary data.</text>
</comment>
<dbReference type="GO" id="GO:0004674">
    <property type="term" value="F:protein serine/threonine kinase activity"/>
    <property type="evidence" value="ECO:0007669"/>
    <property type="project" value="UniProtKB-KW"/>
</dbReference>
<dbReference type="SMART" id="SM00220">
    <property type="entry name" value="S_TKc"/>
    <property type="match status" value="1"/>
</dbReference>
<dbReference type="PANTHER" id="PTHR27002:SF804">
    <property type="entry name" value="OS02G0710500 PROTEIN"/>
    <property type="match status" value="1"/>
</dbReference>
<proteinExistence type="predicted"/>
<evidence type="ECO:0000256" key="14">
    <source>
        <dbReference type="PROSITE-ProRule" id="PRU10141"/>
    </source>
</evidence>
<dbReference type="GO" id="GO:0005524">
    <property type="term" value="F:ATP binding"/>
    <property type="evidence" value="ECO:0007669"/>
    <property type="project" value="UniProtKB-UniRule"/>
</dbReference>
<evidence type="ECO:0000256" key="9">
    <source>
        <dbReference type="ARBA" id="ARBA00022840"/>
    </source>
</evidence>
<dbReference type="PROSITE" id="PS00107">
    <property type="entry name" value="PROTEIN_KINASE_ATP"/>
    <property type="match status" value="1"/>
</dbReference>
<keyword evidence="6" id="KW-0677">Repeat</keyword>
<evidence type="ECO:0000256" key="2">
    <source>
        <dbReference type="ARBA" id="ARBA00022527"/>
    </source>
</evidence>
<dbReference type="CDD" id="cd14066">
    <property type="entry name" value="STKc_IRAK"/>
    <property type="match status" value="1"/>
</dbReference>
<dbReference type="FunFam" id="1.10.510.10:FF:001697">
    <property type="entry name" value="Uncharacterized protein"/>
    <property type="match status" value="1"/>
</dbReference>
<evidence type="ECO:0000256" key="8">
    <source>
        <dbReference type="ARBA" id="ARBA00022777"/>
    </source>
</evidence>
<evidence type="ECO:0000259" key="17">
    <source>
        <dbReference type="PROSITE" id="PS50011"/>
    </source>
</evidence>
<dbReference type="Gene3D" id="1.10.510.10">
    <property type="entry name" value="Transferase(Phosphotransferase) domain 1"/>
    <property type="match status" value="1"/>
</dbReference>
<feature type="transmembrane region" description="Helical" evidence="15">
    <location>
        <begin position="256"/>
        <end position="278"/>
    </location>
</feature>
<dbReference type="PANTHER" id="PTHR27002">
    <property type="entry name" value="RECEPTOR-LIKE SERINE/THREONINE-PROTEIN KINASE SD1-8"/>
    <property type="match status" value="1"/>
</dbReference>
<dbReference type="PROSITE" id="PS51473">
    <property type="entry name" value="GNK2"/>
    <property type="match status" value="2"/>
</dbReference>
<gene>
    <name evidence="19" type="ORF">OSB04_002388</name>
</gene>
<organism evidence="19 20">
    <name type="scientific">Centaurea solstitialis</name>
    <name type="common">yellow star-thistle</name>
    <dbReference type="NCBI Taxonomy" id="347529"/>
    <lineage>
        <taxon>Eukaryota</taxon>
        <taxon>Viridiplantae</taxon>
        <taxon>Streptophyta</taxon>
        <taxon>Embryophyta</taxon>
        <taxon>Tracheophyta</taxon>
        <taxon>Spermatophyta</taxon>
        <taxon>Magnoliopsida</taxon>
        <taxon>eudicotyledons</taxon>
        <taxon>Gunneridae</taxon>
        <taxon>Pentapetalae</taxon>
        <taxon>asterids</taxon>
        <taxon>campanulids</taxon>
        <taxon>Asterales</taxon>
        <taxon>Asteraceae</taxon>
        <taxon>Carduoideae</taxon>
        <taxon>Cardueae</taxon>
        <taxon>Centaureinae</taxon>
        <taxon>Centaurea</taxon>
    </lineage>
</organism>
<keyword evidence="5 16" id="KW-0732">Signal</keyword>
<keyword evidence="8" id="KW-0418">Kinase</keyword>
<feature type="signal peptide" evidence="16">
    <location>
        <begin position="1"/>
        <end position="24"/>
    </location>
</feature>
<dbReference type="InterPro" id="IPR002902">
    <property type="entry name" value="GNK2"/>
</dbReference>
<dbReference type="InterPro" id="IPR011009">
    <property type="entry name" value="Kinase-like_dom_sf"/>
</dbReference>
<keyword evidence="20" id="KW-1185">Reference proteome</keyword>
<evidence type="ECO:0000259" key="18">
    <source>
        <dbReference type="PROSITE" id="PS51473"/>
    </source>
</evidence>
<evidence type="ECO:0000256" key="12">
    <source>
        <dbReference type="ARBA" id="ARBA00023170"/>
    </source>
</evidence>
<keyword evidence="10 15" id="KW-1133">Transmembrane helix</keyword>
<name>A0AA38WMR5_9ASTR</name>
<feature type="domain" description="Gnk2-homologous" evidence="18">
    <location>
        <begin position="28"/>
        <end position="126"/>
    </location>
</feature>
<dbReference type="SUPFAM" id="SSF56112">
    <property type="entry name" value="Protein kinase-like (PK-like)"/>
    <property type="match status" value="1"/>
</dbReference>
<keyword evidence="13" id="KW-0325">Glycoprotein</keyword>
<evidence type="ECO:0000256" key="4">
    <source>
        <dbReference type="ARBA" id="ARBA00022692"/>
    </source>
</evidence>
<dbReference type="InterPro" id="IPR001245">
    <property type="entry name" value="Ser-Thr/Tyr_kinase_cat_dom"/>
</dbReference>
<evidence type="ECO:0000256" key="15">
    <source>
        <dbReference type="SAM" id="Phobius"/>
    </source>
</evidence>
<dbReference type="Gene3D" id="3.30.430.20">
    <property type="entry name" value="Gnk2 domain, C-X8-C-X2-C motif"/>
    <property type="match status" value="2"/>
</dbReference>
<evidence type="ECO:0000256" key="16">
    <source>
        <dbReference type="SAM" id="SignalP"/>
    </source>
</evidence>
<dbReference type="InterPro" id="IPR008271">
    <property type="entry name" value="Ser/Thr_kinase_AS"/>
</dbReference>
<evidence type="ECO:0000256" key="13">
    <source>
        <dbReference type="ARBA" id="ARBA00023180"/>
    </source>
</evidence>
<dbReference type="InterPro" id="IPR017441">
    <property type="entry name" value="Protein_kinase_ATP_BS"/>
</dbReference>
<evidence type="ECO:0000256" key="5">
    <source>
        <dbReference type="ARBA" id="ARBA00022729"/>
    </source>
</evidence>